<evidence type="ECO:0000256" key="3">
    <source>
        <dbReference type="ARBA" id="ARBA00023027"/>
    </source>
</evidence>
<dbReference type="SUPFAM" id="SSF51735">
    <property type="entry name" value="NAD(P)-binding Rossmann-fold domains"/>
    <property type="match status" value="1"/>
</dbReference>
<proteinExistence type="inferred from homology"/>
<dbReference type="InterPro" id="IPR029752">
    <property type="entry name" value="D-isomer_DH_CS1"/>
</dbReference>
<dbReference type="RefSeq" id="WP_121672362.1">
    <property type="nucleotide sequence ID" value="NZ_BMXM01000005.1"/>
</dbReference>
<dbReference type="InterPro" id="IPR036291">
    <property type="entry name" value="NAD(P)-bd_dom_sf"/>
</dbReference>
<comment type="caution">
    <text evidence="5">The sequence shown here is derived from an EMBL/GenBank/DDBJ whole genome shotgun (WGS) entry which is preliminary data.</text>
</comment>
<dbReference type="PROSITE" id="PS00671">
    <property type="entry name" value="D_2_HYDROXYACID_DH_3"/>
    <property type="match status" value="1"/>
</dbReference>
<evidence type="ECO:0000256" key="2">
    <source>
        <dbReference type="ARBA" id="ARBA00023002"/>
    </source>
</evidence>
<dbReference type="Gene3D" id="3.40.50.720">
    <property type="entry name" value="NAD(P)-binding Rossmann-like Domain"/>
    <property type="match status" value="2"/>
</dbReference>
<dbReference type="InterPro" id="IPR006140">
    <property type="entry name" value="D-isomer_DH_NAD-bd"/>
</dbReference>
<sequence length="341" mass="36168">MSAATGYLVAVTADVVRPDGSSVHGDLGFDRLTKRGIDWSVLPGDAPVLPPAYFDDVDAVLVMGHTHFDAETVDRTPRLRHIARFGAGFETVDLDACTRAGVVVTNTPTAIKRTLSTAAVTMILGLLHNVVPKDRMVRESRWEDREHFRGVGLEGRTLGIVGFGSVGADVALLMQNFDMTILGTNRSGTSEAADRLGVDLVSLDELLERSDVVLLTAALTPETTGMIDASALAKMKASAFLVNVGRGKLVDTDALRDALLTGEIAGAGLDVFDPEPLLADDPILGLDNVLLSPHALGWTDQFTSTAALDAIVAIAEGAMPDSVLNPEVFETEAWRRKVAAG</sequence>
<dbReference type="SUPFAM" id="SSF52283">
    <property type="entry name" value="Formate/glycerate dehydrogenase catalytic domain-like"/>
    <property type="match status" value="1"/>
</dbReference>
<accession>A0A3L6ZW47</accession>
<comment type="similarity">
    <text evidence="1">Belongs to the D-isomer specific 2-hydroxyacid dehydrogenase family.</text>
</comment>
<dbReference type="GO" id="GO:0016616">
    <property type="term" value="F:oxidoreductase activity, acting on the CH-OH group of donors, NAD or NADP as acceptor"/>
    <property type="evidence" value="ECO:0007669"/>
    <property type="project" value="InterPro"/>
</dbReference>
<keyword evidence="2" id="KW-0560">Oxidoreductase</keyword>
<dbReference type="InterPro" id="IPR050857">
    <property type="entry name" value="D-2-hydroxyacid_DH"/>
</dbReference>
<dbReference type="AlphaFoldDB" id="A0A3L6ZW47"/>
<protein>
    <submittedName>
        <fullName evidence="5">Glyoxylate reductase</fullName>
    </submittedName>
</protein>
<dbReference type="Pfam" id="PF02826">
    <property type="entry name" value="2-Hacid_dh_C"/>
    <property type="match status" value="1"/>
</dbReference>
<dbReference type="InterPro" id="IPR029753">
    <property type="entry name" value="D-isomer_DH_CS"/>
</dbReference>
<keyword evidence="3" id="KW-0520">NAD</keyword>
<dbReference type="EMBL" id="RCUV01000006">
    <property type="protein sequence ID" value="RLP71915.1"/>
    <property type="molecule type" value="Genomic_DNA"/>
</dbReference>
<reference evidence="5 6" key="1">
    <citation type="submission" date="2018-10" db="EMBL/GenBank/DDBJ databases">
        <authorList>
            <person name="Li J."/>
        </authorList>
    </citation>
    <scope>NUCLEOTIDE SEQUENCE [LARGE SCALE GENOMIC DNA]</scope>
    <source>
        <strain evidence="5 6">CCTCC AB209002</strain>
    </source>
</reference>
<feature type="domain" description="D-isomer specific 2-hydroxyacid dehydrogenase NAD-binding" evidence="4">
    <location>
        <begin position="120"/>
        <end position="294"/>
    </location>
</feature>
<gene>
    <name evidence="5" type="ORF">D9V29_05620</name>
</gene>
<dbReference type="PROSITE" id="PS00065">
    <property type="entry name" value="D_2_HYDROXYACID_DH_1"/>
    <property type="match status" value="1"/>
</dbReference>
<dbReference type="Proteomes" id="UP000270299">
    <property type="component" value="Unassembled WGS sequence"/>
</dbReference>
<evidence type="ECO:0000313" key="6">
    <source>
        <dbReference type="Proteomes" id="UP000270299"/>
    </source>
</evidence>
<organism evidence="5 6">
    <name type="scientific">Mycetocola manganoxydans</name>
    <dbReference type="NCBI Taxonomy" id="699879"/>
    <lineage>
        <taxon>Bacteria</taxon>
        <taxon>Bacillati</taxon>
        <taxon>Actinomycetota</taxon>
        <taxon>Actinomycetes</taxon>
        <taxon>Micrococcales</taxon>
        <taxon>Microbacteriaceae</taxon>
        <taxon>Mycetocola</taxon>
    </lineage>
</organism>
<evidence type="ECO:0000313" key="5">
    <source>
        <dbReference type="EMBL" id="RLP71915.1"/>
    </source>
</evidence>
<dbReference type="PANTHER" id="PTHR42789:SF1">
    <property type="entry name" value="D-ISOMER SPECIFIC 2-HYDROXYACID DEHYDROGENASE FAMILY PROTEIN (AFU_ORTHOLOGUE AFUA_6G10090)"/>
    <property type="match status" value="1"/>
</dbReference>
<evidence type="ECO:0000259" key="4">
    <source>
        <dbReference type="Pfam" id="PF02826"/>
    </source>
</evidence>
<name>A0A3L6ZW47_9MICO</name>
<dbReference type="PANTHER" id="PTHR42789">
    <property type="entry name" value="D-ISOMER SPECIFIC 2-HYDROXYACID DEHYDROGENASE FAMILY PROTEIN (AFU_ORTHOLOGUE AFUA_6G10090)"/>
    <property type="match status" value="1"/>
</dbReference>
<evidence type="ECO:0000256" key="1">
    <source>
        <dbReference type="ARBA" id="ARBA00005854"/>
    </source>
</evidence>
<dbReference type="GO" id="GO:0051287">
    <property type="term" value="F:NAD binding"/>
    <property type="evidence" value="ECO:0007669"/>
    <property type="project" value="InterPro"/>
</dbReference>
<dbReference type="FunFam" id="3.40.50.720:FF:000203">
    <property type="entry name" value="D-3-phosphoglycerate dehydrogenase (SerA)"/>
    <property type="match status" value="1"/>
</dbReference>
<dbReference type="OrthoDB" id="4324715at2"/>
<keyword evidence="6" id="KW-1185">Reference proteome</keyword>